<organism evidence="3 4">
    <name type="scientific">Methyloceanibacter marginalis</name>
    <dbReference type="NCBI Taxonomy" id="1774971"/>
    <lineage>
        <taxon>Bacteria</taxon>
        <taxon>Pseudomonadati</taxon>
        <taxon>Pseudomonadota</taxon>
        <taxon>Alphaproteobacteria</taxon>
        <taxon>Hyphomicrobiales</taxon>
        <taxon>Hyphomicrobiaceae</taxon>
        <taxon>Methyloceanibacter</taxon>
    </lineage>
</organism>
<dbReference type="EMBL" id="LPWD01000308">
    <property type="protein sequence ID" value="ODS02443.1"/>
    <property type="molecule type" value="Genomic_DNA"/>
</dbReference>
<evidence type="ECO:0000256" key="2">
    <source>
        <dbReference type="SAM" id="SignalP"/>
    </source>
</evidence>
<evidence type="ECO:0000313" key="3">
    <source>
        <dbReference type="EMBL" id="ODS02443.1"/>
    </source>
</evidence>
<dbReference type="AlphaFoldDB" id="A0A1E3W9F6"/>
<feature type="signal peptide" evidence="2">
    <location>
        <begin position="1"/>
        <end position="20"/>
    </location>
</feature>
<keyword evidence="4" id="KW-1185">Reference proteome</keyword>
<feature type="region of interest" description="Disordered" evidence="1">
    <location>
        <begin position="49"/>
        <end position="75"/>
    </location>
</feature>
<name>A0A1E3W9F6_9HYPH</name>
<sequence length="115" mass="12247">MIRYFSNAVAILGAAFLAFAVASCDAPSDDTTAAGNSFVGKYTTEDTEGKPMTITLSEDGSASGDRAGESLSGSWKEEDGAAMIDWSDEWTTKIAKDGDKYMRPPTRTARKTAHP</sequence>
<gene>
    <name evidence="3" type="ORF">AUC71_15355</name>
</gene>
<comment type="caution">
    <text evidence="3">The sequence shown here is derived from an EMBL/GenBank/DDBJ whole genome shotgun (WGS) entry which is preliminary data.</text>
</comment>
<dbReference type="OrthoDB" id="8449017at2"/>
<accession>A0A1E3W9F6</accession>
<evidence type="ECO:0000313" key="4">
    <source>
        <dbReference type="Proteomes" id="UP000095042"/>
    </source>
</evidence>
<dbReference type="Proteomes" id="UP000095042">
    <property type="component" value="Unassembled WGS sequence"/>
</dbReference>
<evidence type="ECO:0000256" key="1">
    <source>
        <dbReference type="SAM" id="MobiDB-lite"/>
    </source>
</evidence>
<proteinExistence type="predicted"/>
<keyword evidence="2" id="KW-0732">Signal</keyword>
<protein>
    <submittedName>
        <fullName evidence="3">Uncharacterized protein</fullName>
    </submittedName>
</protein>
<reference evidence="3 4" key="1">
    <citation type="journal article" date="2016" name="Environ. Microbiol.">
        <title>New Methyloceanibacter diversity from North Sea sediments includes methanotroph containing solely the soluble methane monooxygenase.</title>
        <authorList>
            <person name="Vekeman B."/>
            <person name="Kerckhof F.M."/>
            <person name="Cremers G."/>
            <person name="de Vos P."/>
            <person name="Vandamme P."/>
            <person name="Boon N."/>
            <person name="Op den Camp H.J."/>
            <person name="Heylen K."/>
        </authorList>
    </citation>
    <scope>NUCLEOTIDE SEQUENCE [LARGE SCALE GENOMIC DNA]</scope>
    <source>
        <strain evidence="3 4">R-67177</strain>
    </source>
</reference>
<dbReference type="RefSeq" id="WP_069624370.1">
    <property type="nucleotide sequence ID" value="NZ_LPWD01000308.1"/>
</dbReference>
<feature type="chain" id="PRO_5009139111" evidence="2">
    <location>
        <begin position="21"/>
        <end position="115"/>
    </location>
</feature>
<dbReference type="PROSITE" id="PS51257">
    <property type="entry name" value="PROKAR_LIPOPROTEIN"/>
    <property type="match status" value="1"/>
</dbReference>